<dbReference type="SUPFAM" id="SSF55347">
    <property type="entry name" value="Glyceraldehyde-3-phosphate dehydrogenase-like, C-terminal domain"/>
    <property type="match status" value="1"/>
</dbReference>
<dbReference type="EMBL" id="GL376628">
    <property type="status" value="NOT_ANNOTATED_CDS"/>
    <property type="molecule type" value="Genomic_DNA"/>
</dbReference>
<reference evidence="8" key="3">
    <citation type="submission" date="2015-02" db="UniProtKB">
        <authorList>
            <consortium name="EnsemblProtists"/>
        </authorList>
    </citation>
    <scope>IDENTIFICATION</scope>
    <source>
        <strain evidence="8">DAOM BR144</strain>
    </source>
</reference>
<comment type="catalytic activity">
    <reaction evidence="5">
        <text>D-xylose + NADP(+) = D-xylono-1,5-lactone + NADPH + H(+)</text>
        <dbReference type="Rhea" id="RHEA:22000"/>
        <dbReference type="ChEBI" id="CHEBI:15378"/>
        <dbReference type="ChEBI" id="CHEBI:15867"/>
        <dbReference type="ChEBI" id="CHEBI:53455"/>
        <dbReference type="ChEBI" id="CHEBI:57783"/>
        <dbReference type="ChEBI" id="CHEBI:58349"/>
        <dbReference type="EC" id="1.1.1.179"/>
    </reaction>
</comment>
<evidence type="ECO:0000313" key="9">
    <source>
        <dbReference type="Proteomes" id="UP000019132"/>
    </source>
</evidence>
<dbReference type="HOGENOM" id="CLU_023194_7_2_1"/>
<evidence type="ECO:0000259" key="7">
    <source>
        <dbReference type="Pfam" id="PF22725"/>
    </source>
</evidence>
<dbReference type="AlphaFoldDB" id="K3WD52"/>
<evidence type="ECO:0000313" key="8">
    <source>
        <dbReference type="EnsemblProtists" id="PYU1_T002893"/>
    </source>
</evidence>
<dbReference type="Gene3D" id="3.40.50.720">
    <property type="entry name" value="NAD(P)-binding Rossmann-like Domain"/>
    <property type="match status" value="1"/>
</dbReference>
<keyword evidence="9" id="KW-1185">Reference proteome</keyword>
<name>K3WD52_GLOUD</name>
<dbReference type="Pfam" id="PF22725">
    <property type="entry name" value="GFO_IDH_MocA_C3"/>
    <property type="match status" value="1"/>
</dbReference>
<dbReference type="PANTHER" id="PTHR22604:SF105">
    <property type="entry name" value="TRANS-1,2-DIHYDROBENZENE-1,2-DIOL DEHYDROGENASE"/>
    <property type="match status" value="1"/>
</dbReference>
<accession>K3WD52</accession>
<reference evidence="9" key="1">
    <citation type="journal article" date="2010" name="Genome Biol.">
        <title>Genome sequence of the necrotrophic plant pathogen Pythium ultimum reveals original pathogenicity mechanisms and effector repertoire.</title>
        <authorList>
            <person name="Levesque C.A."/>
            <person name="Brouwer H."/>
            <person name="Cano L."/>
            <person name="Hamilton J.P."/>
            <person name="Holt C."/>
            <person name="Huitema E."/>
            <person name="Raffaele S."/>
            <person name="Robideau G.P."/>
            <person name="Thines M."/>
            <person name="Win J."/>
            <person name="Zerillo M.M."/>
            <person name="Beakes G.W."/>
            <person name="Boore J.L."/>
            <person name="Busam D."/>
            <person name="Dumas B."/>
            <person name="Ferriera S."/>
            <person name="Fuerstenberg S.I."/>
            <person name="Gachon C.M."/>
            <person name="Gaulin E."/>
            <person name="Govers F."/>
            <person name="Grenville-Briggs L."/>
            <person name="Horner N."/>
            <person name="Hostetler J."/>
            <person name="Jiang R.H."/>
            <person name="Johnson J."/>
            <person name="Krajaejun T."/>
            <person name="Lin H."/>
            <person name="Meijer H.J."/>
            <person name="Moore B."/>
            <person name="Morris P."/>
            <person name="Phuntmart V."/>
            <person name="Puiu D."/>
            <person name="Shetty J."/>
            <person name="Stajich J.E."/>
            <person name="Tripathy S."/>
            <person name="Wawra S."/>
            <person name="van West P."/>
            <person name="Whitty B.R."/>
            <person name="Coutinho P.M."/>
            <person name="Henrissat B."/>
            <person name="Martin F."/>
            <person name="Thomas P.D."/>
            <person name="Tyler B.M."/>
            <person name="De Vries R.P."/>
            <person name="Kamoun S."/>
            <person name="Yandell M."/>
            <person name="Tisserat N."/>
            <person name="Buell C.R."/>
        </authorList>
    </citation>
    <scope>NUCLEOTIDE SEQUENCE</scope>
    <source>
        <strain evidence="9">DAOM:BR144</strain>
    </source>
</reference>
<dbReference type="SUPFAM" id="SSF51735">
    <property type="entry name" value="NAD(P)-binding Rossmann-fold domains"/>
    <property type="match status" value="1"/>
</dbReference>
<dbReference type="InterPro" id="IPR055170">
    <property type="entry name" value="GFO_IDH_MocA-like_dom"/>
</dbReference>
<dbReference type="InterPro" id="IPR036291">
    <property type="entry name" value="NAD(P)-bd_dom_sf"/>
</dbReference>
<dbReference type="eggNOG" id="KOG2741">
    <property type="taxonomic scope" value="Eukaryota"/>
</dbReference>
<proteinExistence type="inferred from homology"/>
<dbReference type="InParanoid" id="K3WD52"/>
<sequence length="353" mass="38367">MSTTDAKHALRWGFIGCGKISNDFANALKSVDNAVLHACAARSLSSAEEFATTHGFAHAYGSYEELVADANVDVVYIGTLHISHYEHMVLALNHGKHVLVEKPMAMNTKQAAHAVALAKEKKLFLMEGMWTRFFPAVQHVRKVLASNEIGNVHHMNADIGYPFPQTYQRMWDRALGGGGLLDIGIYPLAFVTMVLGGEPQKISTVGKLSDGGVDIYSSVTLEFSEFRFGTVQYSCLAQMEETVRIIGSKGRIHVHSPAHVPTEVTVVKYGEDGANNSEQVSKFPAPEPAASATKNFFGDEMTGFVYEAEVVTKAILSGAIECTEYPLSDSLALMGIMDKIRGDLGVVYDADTN</sequence>
<dbReference type="Gene3D" id="3.30.360.10">
    <property type="entry name" value="Dihydrodipicolinate Reductase, domain 2"/>
    <property type="match status" value="1"/>
</dbReference>
<dbReference type="GO" id="GO:0000166">
    <property type="term" value="F:nucleotide binding"/>
    <property type="evidence" value="ECO:0007669"/>
    <property type="project" value="InterPro"/>
</dbReference>
<reference evidence="9" key="2">
    <citation type="submission" date="2010-04" db="EMBL/GenBank/DDBJ databases">
        <authorList>
            <person name="Buell R."/>
            <person name="Hamilton J."/>
            <person name="Hostetler J."/>
        </authorList>
    </citation>
    <scope>NUCLEOTIDE SEQUENCE [LARGE SCALE GENOMIC DNA]</scope>
    <source>
        <strain evidence="9">DAOM:BR144</strain>
    </source>
</reference>
<evidence type="ECO:0000256" key="4">
    <source>
        <dbReference type="ARBA" id="ARBA00042988"/>
    </source>
</evidence>
<evidence type="ECO:0000256" key="5">
    <source>
        <dbReference type="ARBA" id="ARBA00049233"/>
    </source>
</evidence>
<evidence type="ECO:0000256" key="3">
    <source>
        <dbReference type="ARBA" id="ARBA00038984"/>
    </source>
</evidence>
<dbReference type="InterPro" id="IPR050984">
    <property type="entry name" value="Gfo/Idh/MocA_domain"/>
</dbReference>
<dbReference type="EC" id="1.1.1.179" evidence="3"/>
<feature type="domain" description="Gfo/Idh/MocA-like oxidoreductase N-terminal" evidence="6">
    <location>
        <begin position="10"/>
        <end position="128"/>
    </location>
</feature>
<dbReference type="Proteomes" id="UP000019132">
    <property type="component" value="Unassembled WGS sequence"/>
</dbReference>
<protein>
    <recommendedName>
        <fullName evidence="3">D-xylose 1-dehydrogenase (NADP(+), D-xylono-1,5-lactone-forming)</fullName>
        <ecNumber evidence="3">1.1.1.179</ecNumber>
    </recommendedName>
    <alternativeName>
        <fullName evidence="4">D-xylose-NADP dehydrogenase</fullName>
    </alternativeName>
</protein>
<feature type="domain" description="GFO/IDH/MocA-like oxidoreductase" evidence="7">
    <location>
        <begin position="137"/>
        <end position="252"/>
    </location>
</feature>
<evidence type="ECO:0000256" key="2">
    <source>
        <dbReference type="ARBA" id="ARBA00023002"/>
    </source>
</evidence>
<dbReference type="STRING" id="431595.K3WD52"/>
<comment type="similarity">
    <text evidence="1">Belongs to the Gfo/Idh/MocA family.</text>
</comment>
<evidence type="ECO:0000256" key="1">
    <source>
        <dbReference type="ARBA" id="ARBA00010928"/>
    </source>
</evidence>
<organism evidence="8 9">
    <name type="scientific">Globisporangium ultimum (strain ATCC 200006 / CBS 805.95 / DAOM BR144)</name>
    <name type="common">Pythium ultimum</name>
    <dbReference type="NCBI Taxonomy" id="431595"/>
    <lineage>
        <taxon>Eukaryota</taxon>
        <taxon>Sar</taxon>
        <taxon>Stramenopiles</taxon>
        <taxon>Oomycota</taxon>
        <taxon>Peronosporomycetes</taxon>
        <taxon>Pythiales</taxon>
        <taxon>Pythiaceae</taxon>
        <taxon>Globisporangium</taxon>
    </lineage>
</organism>
<keyword evidence="2" id="KW-0560">Oxidoreductase</keyword>
<dbReference type="PANTHER" id="PTHR22604">
    <property type="entry name" value="OXIDOREDUCTASES"/>
    <property type="match status" value="1"/>
</dbReference>
<dbReference type="EnsemblProtists" id="PYU1_T002893">
    <property type="protein sequence ID" value="PYU1_T002893"/>
    <property type="gene ID" value="PYU1_G002890"/>
</dbReference>
<evidence type="ECO:0000259" key="6">
    <source>
        <dbReference type="Pfam" id="PF01408"/>
    </source>
</evidence>
<dbReference type="VEuPathDB" id="FungiDB:PYU1_G002890"/>
<dbReference type="Pfam" id="PF01408">
    <property type="entry name" value="GFO_IDH_MocA"/>
    <property type="match status" value="1"/>
</dbReference>
<dbReference type="GO" id="GO:0047837">
    <property type="term" value="F:D-xylose 1-dehydrogenase (NADP+) activity"/>
    <property type="evidence" value="ECO:0007669"/>
    <property type="project" value="UniProtKB-EC"/>
</dbReference>
<dbReference type="InterPro" id="IPR000683">
    <property type="entry name" value="Gfo/Idh/MocA-like_OxRdtase_N"/>
</dbReference>
<dbReference type="OMA" id="WHFEADE"/>